<accession>A0A6J8DEK8</accession>
<reference evidence="2 3" key="1">
    <citation type="submission" date="2020-06" db="EMBL/GenBank/DDBJ databases">
        <authorList>
            <person name="Li R."/>
            <person name="Bekaert M."/>
        </authorList>
    </citation>
    <scope>NUCLEOTIDE SEQUENCE [LARGE SCALE GENOMIC DNA]</scope>
    <source>
        <strain evidence="3">wild</strain>
    </source>
</reference>
<organism evidence="2 3">
    <name type="scientific">Mytilus coruscus</name>
    <name type="common">Sea mussel</name>
    <dbReference type="NCBI Taxonomy" id="42192"/>
    <lineage>
        <taxon>Eukaryota</taxon>
        <taxon>Metazoa</taxon>
        <taxon>Spiralia</taxon>
        <taxon>Lophotrochozoa</taxon>
        <taxon>Mollusca</taxon>
        <taxon>Bivalvia</taxon>
        <taxon>Autobranchia</taxon>
        <taxon>Pteriomorphia</taxon>
        <taxon>Mytilida</taxon>
        <taxon>Mytiloidea</taxon>
        <taxon>Mytilidae</taxon>
        <taxon>Mytilinae</taxon>
        <taxon>Mytilus</taxon>
    </lineage>
</organism>
<evidence type="ECO:0000313" key="3">
    <source>
        <dbReference type="Proteomes" id="UP000507470"/>
    </source>
</evidence>
<sequence>MTPSLENFVVLTWLRLIHTDLPKLVKQGYGTELRSRTLSSIKPKVSQALDSLVGELRNAEEANVMRAATSNFPLKSKFIHEENFFLIQNLSDFLEIQLPSDICSTDDTFAIELLLESHISSIHAGKDSNVWPSPNLIPSVAGRIRSNLTQEPHSLRRNEHFCQIRSTYIPYSKNDAVDSTKNNDKINHQRLTNYSESVKSDPDDLLSQEIKAKFRDTLNKYDDVFGPYFKGYNGADGPFQARVNMGPVQPPQRKGRVPQNSRNQQ</sequence>
<dbReference type="AlphaFoldDB" id="A0A6J8DEK8"/>
<feature type="region of interest" description="Disordered" evidence="1">
    <location>
        <begin position="236"/>
        <end position="265"/>
    </location>
</feature>
<name>A0A6J8DEK8_MYTCO</name>
<evidence type="ECO:0000313" key="2">
    <source>
        <dbReference type="EMBL" id="CAC5405852.1"/>
    </source>
</evidence>
<protein>
    <submittedName>
        <fullName evidence="2">Uncharacterized protein</fullName>
    </submittedName>
</protein>
<keyword evidence="3" id="KW-1185">Reference proteome</keyword>
<proteinExistence type="predicted"/>
<gene>
    <name evidence="2" type="ORF">MCOR_39497</name>
</gene>
<dbReference type="EMBL" id="CACVKT020007141">
    <property type="protein sequence ID" value="CAC5405852.1"/>
    <property type="molecule type" value="Genomic_DNA"/>
</dbReference>
<evidence type="ECO:0000256" key="1">
    <source>
        <dbReference type="SAM" id="MobiDB-lite"/>
    </source>
</evidence>
<dbReference type="Proteomes" id="UP000507470">
    <property type="component" value="Unassembled WGS sequence"/>
</dbReference>